<dbReference type="NCBIfam" id="TIGR00229">
    <property type="entry name" value="sensory_box"/>
    <property type="match status" value="1"/>
</dbReference>
<dbReference type="Gene3D" id="1.10.510.10">
    <property type="entry name" value="Transferase(Phosphotransferase) domain 1"/>
    <property type="match status" value="1"/>
</dbReference>
<feature type="compositionally biased region" description="Polar residues" evidence="10">
    <location>
        <begin position="524"/>
        <end position="538"/>
    </location>
</feature>
<dbReference type="Pfam" id="PF13426">
    <property type="entry name" value="PAS_9"/>
    <property type="match status" value="2"/>
</dbReference>
<evidence type="ECO:0000313" key="14">
    <source>
        <dbReference type="Proteomes" id="UP000823872"/>
    </source>
</evidence>
<dbReference type="InterPro" id="IPR008271">
    <property type="entry name" value="Ser/Thr_kinase_AS"/>
</dbReference>
<comment type="catalytic activity">
    <reaction evidence="7">
        <text>L-threonyl-[protein] + ATP = O-phospho-L-threonyl-[protein] + ADP + H(+)</text>
        <dbReference type="Rhea" id="RHEA:46608"/>
        <dbReference type="Rhea" id="RHEA-COMP:11060"/>
        <dbReference type="Rhea" id="RHEA-COMP:11605"/>
        <dbReference type="ChEBI" id="CHEBI:15378"/>
        <dbReference type="ChEBI" id="CHEBI:30013"/>
        <dbReference type="ChEBI" id="CHEBI:30616"/>
        <dbReference type="ChEBI" id="CHEBI:61977"/>
        <dbReference type="ChEBI" id="CHEBI:456216"/>
        <dbReference type="EC" id="2.7.11.1"/>
    </reaction>
</comment>
<dbReference type="InterPro" id="IPR011009">
    <property type="entry name" value="Kinase-like_dom_sf"/>
</dbReference>
<dbReference type="PROSITE" id="PS50112">
    <property type="entry name" value="PAS"/>
    <property type="match status" value="1"/>
</dbReference>
<evidence type="ECO:0000256" key="4">
    <source>
        <dbReference type="ARBA" id="ARBA00022741"/>
    </source>
</evidence>
<dbReference type="InterPro" id="IPR000719">
    <property type="entry name" value="Prot_kinase_dom"/>
</dbReference>
<keyword evidence="6 9" id="KW-0067">ATP-binding</keyword>
<feature type="compositionally biased region" description="Basic and acidic residues" evidence="10">
    <location>
        <begin position="597"/>
        <end position="615"/>
    </location>
</feature>
<gene>
    <name evidence="13" type="primary">AATK</name>
</gene>
<protein>
    <recommendedName>
        <fullName evidence="1">non-specific serine/threonine protein kinase</fullName>
        <ecNumber evidence="1">2.7.11.1</ecNumber>
    </recommendedName>
</protein>
<feature type="binding site" evidence="9">
    <location>
        <position position="1103"/>
    </location>
    <ligand>
        <name>ATP</name>
        <dbReference type="ChEBI" id="CHEBI:30616"/>
    </ligand>
</feature>
<comment type="catalytic activity">
    <reaction evidence="8">
        <text>L-seryl-[protein] + ATP = O-phospho-L-seryl-[protein] + ADP + H(+)</text>
        <dbReference type="Rhea" id="RHEA:17989"/>
        <dbReference type="Rhea" id="RHEA-COMP:9863"/>
        <dbReference type="Rhea" id="RHEA-COMP:11604"/>
        <dbReference type="ChEBI" id="CHEBI:15378"/>
        <dbReference type="ChEBI" id="CHEBI:29999"/>
        <dbReference type="ChEBI" id="CHEBI:30616"/>
        <dbReference type="ChEBI" id="CHEBI:83421"/>
        <dbReference type="ChEBI" id="CHEBI:456216"/>
        <dbReference type="EC" id="2.7.11.1"/>
    </reaction>
</comment>
<dbReference type="CDD" id="cd00130">
    <property type="entry name" value="PAS"/>
    <property type="match status" value="3"/>
</dbReference>
<evidence type="ECO:0000259" key="11">
    <source>
        <dbReference type="PROSITE" id="PS50011"/>
    </source>
</evidence>
<dbReference type="PROSITE" id="PS00108">
    <property type="entry name" value="PROTEIN_KINASE_ST"/>
    <property type="match status" value="1"/>
</dbReference>
<sequence>MEGGGPAESPAVRTTSEPRRSSSSAHRHLSRRNGLAKLCQSRMALSEGRWSSYCLSSLAAQNMCASKPHCLVAPERSDAAGSLGGASCCSLLRGLSLGRSTPLLPAPVSNPNKAVFTVDAKTTEILVANDKACQLLGYSSHDLIGQKLTQFFLKPDSDVVKALSEEHVEADGHAAVVFGTVVDIVSRSGEKVPVSVWMKKVKRERSLCCVVMLEPVERVSAWVAFQSDGTITSCDSLFPLLYGYTSGEEVLGQHMADLIPSVQLPPPGELVPQNLKIQRSVGRAKDGTTFPLSLKLKSEPRSEMVEDGRAVPERGYSASVWVFSTISGLITLLPDGTIYGINHSFALMLFGYGKTELLGKNITFLIPGFYDYMELAYDSSLPRPNLTNCLDVGNQSEPGESAVDPHQGWDPAGEAKGRPSLFLPDSRVNGSLVGDHELPRGETLEVAGSREAFAGTGGQADPGGHLPPALPPLPVPRGDNIPEGSLPAQERSSPKDQQNIPEGCPPSQEQSLPEDRRNIPEGCSPSQEQSLSEGQWNISGGCPPSQEQSLPEDQQKFPEGCPPSQEYSLPEDQRNLPEGCPPAHSQWSLPEAQQDTVLEKEERAAPESLIRDLEGKSGSGPRDTWMFASREDSEGPAPAEGGSRNPGVCGPHQEAQLEGAGVSSAGGSNHRAGSIMPVPHAAGQPAGQRLLPCYPRYGGEQNPQPGSPPRAAPPSFWKPVLDEPWAGESDRDELQTCLIKERLSKWSVVGPPGVSYTEHPLFSAPVSLCDPGGGGPRSRVGSSAAYYALATDLPGVLDAVQAREADGNSFSWNLKELFFGERTDRTFSNRSCTALELVEMASPSLAGSDADLSGPHGPGSQVLDDRELLLLTGTCLHLGEVQPRESCLGRGPAEPSETRVVSSGPYKVSGRENPTCVLPTPGAGSVEVCPLEEPRLNFQVTSTPVKGDSPAMPGAPLQHEIQEGTYSGSCYHRDGSWLSVQFEVKRVELQGSATLFCCWLVKDLLRSHRDSAARTRLLLASLPSSSHSMCELSGPSTGEMLRSKPWFEEPPTALEVEGLAACEGAYSRKYSTLSPLGSGAFGFVWTAVDREENKEVVVKFIKKEKVLEDCWIEDPKLGKVTLEIAILSRVEHANIIKVVDVFENQEFFQLVMEKHGSGLDLFAFIDRHPGLDEPLASYIFRQLVSAVAYLRSKSIIHRDIKDENIVIAEDFTIKLIDFGSAAYLEKGRLFHTFCGTIEYCAPEVLLGNPYKGPELEMWSLGVTLYTLIFEENPFCELEETMEAVIHPPFLVSEDLMNLVSGLLQPIPEQRTTLEKLVTDPWVTQPVNLADYTWDEVCRVNKPESGGLSALSLEMESRCAREVAPEPCGALCPRGGPC</sequence>
<dbReference type="Ensembl" id="ENSFCTT00005031237.1">
    <property type="protein sequence ID" value="ENSFCTP00005020538.1"/>
    <property type="gene ID" value="ENSFCTG00005011173.1"/>
</dbReference>
<feature type="domain" description="Protein kinase" evidence="11">
    <location>
        <begin position="1070"/>
        <end position="1322"/>
    </location>
</feature>
<keyword evidence="2" id="KW-0723">Serine/threonine-protein kinase</keyword>
<dbReference type="InterPro" id="IPR035965">
    <property type="entry name" value="PAS-like_dom_sf"/>
</dbReference>
<dbReference type="SMART" id="SM00220">
    <property type="entry name" value="S_TKc"/>
    <property type="match status" value="1"/>
</dbReference>
<feature type="region of interest" description="Disordered" evidence="10">
    <location>
        <begin position="390"/>
        <end position="440"/>
    </location>
</feature>
<dbReference type="InterPro" id="IPR017441">
    <property type="entry name" value="Protein_kinase_ATP_BS"/>
</dbReference>
<reference evidence="13 14" key="1">
    <citation type="submission" date="2021-02" db="EMBL/GenBank/DDBJ databases">
        <title>Safari Cat Assemblies.</title>
        <authorList>
            <person name="Bredemeyer K.R."/>
            <person name="Murphy W.J."/>
        </authorList>
    </citation>
    <scope>NUCLEOTIDE SEQUENCE [LARGE SCALE GENOMIC DNA]</scope>
</reference>
<keyword evidence="4 9" id="KW-0547">Nucleotide-binding</keyword>
<feature type="domain" description="PAS" evidence="12">
    <location>
        <begin position="100"/>
        <end position="171"/>
    </location>
</feature>
<dbReference type="PROSITE" id="PS00107">
    <property type="entry name" value="PROTEIN_KINASE_ATP"/>
    <property type="match status" value="1"/>
</dbReference>
<feature type="region of interest" description="Disordered" evidence="10">
    <location>
        <begin position="453"/>
        <end position="715"/>
    </location>
</feature>
<dbReference type="EC" id="2.7.11.1" evidence="1"/>
<evidence type="ECO:0000256" key="3">
    <source>
        <dbReference type="ARBA" id="ARBA00022679"/>
    </source>
</evidence>
<evidence type="ECO:0000256" key="2">
    <source>
        <dbReference type="ARBA" id="ARBA00022527"/>
    </source>
</evidence>
<feature type="compositionally biased region" description="Polar residues" evidence="10">
    <location>
        <begin position="585"/>
        <end position="596"/>
    </location>
</feature>
<accession>A0ABI7XDB8</accession>
<dbReference type="Proteomes" id="UP000823872">
    <property type="component" value="Chromosome C1"/>
</dbReference>
<evidence type="ECO:0000313" key="13">
    <source>
        <dbReference type="Ensembl" id="ENSFCTP00005020538.1"/>
    </source>
</evidence>
<dbReference type="SMART" id="SM00091">
    <property type="entry name" value="PAS"/>
    <property type="match status" value="3"/>
</dbReference>
<name>A0ABI7XDB8_FELCA</name>
<dbReference type="Gene3D" id="3.30.450.20">
    <property type="entry name" value="PAS domain"/>
    <property type="match status" value="1"/>
</dbReference>
<evidence type="ECO:0000256" key="1">
    <source>
        <dbReference type="ARBA" id="ARBA00012513"/>
    </source>
</evidence>
<reference evidence="13" key="3">
    <citation type="submission" date="2025-09" db="UniProtKB">
        <authorList>
            <consortium name="Ensembl"/>
        </authorList>
    </citation>
    <scope>IDENTIFICATION</scope>
    <source>
        <strain evidence="13">breed Abyssinian</strain>
    </source>
</reference>
<dbReference type="Gene3D" id="3.30.200.20">
    <property type="entry name" value="Phosphorylase Kinase, domain 1"/>
    <property type="match status" value="1"/>
</dbReference>
<dbReference type="CDD" id="cd14004">
    <property type="entry name" value="STKc_PASK"/>
    <property type="match status" value="1"/>
</dbReference>
<evidence type="ECO:0000256" key="8">
    <source>
        <dbReference type="ARBA" id="ARBA00048679"/>
    </source>
</evidence>
<reference evidence="13" key="2">
    <citation type="submission" date="2025-08" db="UniProtKB">
        <authorList>
            <consortium name="Ensembl"/>
        </authorList>
    </citation>
    <scope>IDENTIFICATION</scope>
    <source>
        <strain evidence="13">breed Abyssinian</strain>
    </source>
</reference>
<dbReference type="GeneTree" id="ENSGT00940000159035"/>
<evidence type="ECO:0000256" key="6">
    <source>
        <dbReference type="ARBA" id="ARBA00022840"/>
    </source>
</evidence>
<keyword evidence="5" id="KW-0418">Kinase</keyword>
<organism evidence="13 14">
    <name type="scientific">Felis catus</name>
    <name type="common">Cat</name>
    <name type="synonym">Felis silvestris catus</name>
    <dbReference type="NCBI Taxonomy" id="9685"/>
    <lineage>
        <taxon>Eukaryota</taxon>
        <taxon>Metazoa</taxon>
        <taxon>Chordata</taxon>
        <taxon>Craniata</taxon>
        <taxon>Vertebrata</taxon>
        <taxon>Euteleostomi</taxon>
        <taxon>Mammalia</taxon>
        <taxon>Eutheria</taxon>
        <taxon>Laurasiatheria</taxon>
        <taxon>Carnivora</taxon>
        <taxon>Feliformia</taxon>
        <taxon>Felidae</taxon>
        <taxon>Felinae</taxon>
        <taxon>Felis</taxon>
    </lineage>
</organism>
<dbReference type="InterPro" id="IPR000014">
    <property type="entry name" value="PAS"/>
</dbReference>
<dbReference type="SUPFAM" id="SSF55785">
    <property type="entry name" value="PYP-like sensor domain (PAS domain)"/>
    <property type="match status" value="1"/>
</dbReference>
<feature type="region of interest" description="Disordered" evidence="10">
    <location>
        <begin position="1"/>
        <end position="31"/>
    </location>
</feature>
<keyword evidence="14" id="KW-1185">Reference proteome</keyword>
<dbReference type="SUPFAM" id="SSF56112">
    <property type="entry name" value="Protein kinase-like (PK-like)"/>
    <property type="match status" value="1"/>
</dbReference>
<evidence type="ECO:0000256" key="5">
    <source>
        <dbReference type="ARBA" id="ARBA00022777"/>
    </source>
</evidence>
<dbReference type="PANTHER" id="PTHR24346">
    <property type="entry name" value="MAP/MICROTUBULE AFFINITY-REGULATING KINASE"/>
    <property type="match status" value="1"/>
</dbReference>
<evidence type="ECO:0000256" key="10">
    <source>
        <dbReference type="SAM" id="MobiDB-lite"/>
    </source>
</evidence>
<proteinExistence type="predicted"/>
<feature type="region of interest" description="Disordered" evidence="10">
    <location>
        <begin position="886"/>
        <end position="907"/>
    </location>
</feature>
<keyword evidence="3" id="KW-0808">Transferase</keyword>
<evidence type="ECO:0000256" key="9">
    <source>
        <dbReference type="PROSITE-ProRule" id="PRU10141"/>
    </source>
</evidence>
<evidence type="ECO:0000259" key="12">
    <source>
        <dbReference type="PROSITE" id="PS50112"/>
    </source>
</evidence>
<dbReference type="PROSITE" id="PS50011">
    <property type="entry name" value="PROTEIN_KINASE_DOM"/>
    <property type="match status" value="1"/>
</dbReference>
<dbReference type="PANTHER" id="PTHR24346:SF51">
    <property type="entry name" value="PAS DOMAIN-CONTAINING SERINE_THREONINE-PROTEIN KINASE"/>
    <property type="match status" value="1"/>
</dbReference>
<dbReference type="Pfam" id="PF00069">
    <property type="entry name" value="Pkinase"/>
    <property type="match status" value="1"/>
</dbReference>
<evidence type="ECO:0000256" key="7">
    <source>
        <dbReference type="ARBA" id="ARBA00047899"/>
    </source>
</evidence>